<accession>A0A4R3NN81</accession>
<evidence type="ECO:0000256" key="2">
    <source>
        <dbReference type="ARBA" id="ARBA00023239"/>
    </source>
</evidence>
<proteinExistence type="inferred from homology"/>
<keyword evidence="4" id="KW-1185">Reference proteome</keyword>
<dbReference type="PANTHER" id="PTHR12128:SF66">
    <property type="entry name" value="4-HYDROXY-2-OXOGLUTARATE ALDOLASE, MITOCHONDRIAL"/>
    <property type="match status" value="1"/>
</dbReference>
<dbReference type="Gene3D" id="3.20.20.70">
    <property type="entry name" value="Aldolase class I"/>
    <property type="match status" value="1"/>
</dbReference>
<organism evidence="3 4">
    <name type="scientific">Martelella mediterranea</name>
    <dbReference type="NCBI Taxonomy" id="293089"/>
    <lineage>
        <taxon>Bacteria</taxon>
        <taxon>Pseudomonadati</taxon>
        <taxon>Pseudomonadota</taxon>
        <taxon>Alphaproteobacteria</taxon>
        <taxon>Hyphomicrobiales</taxon>
        <taxon>Aurantimonadaceae</taxon>
        <taxon>Martelella</taxon>
    </lineage>
</organism>
<dbReference type="Pfam" id="PF00701">
    <property type="entry name" value="DHDPS"/>
    <property type="match status" value="1"/>
</dbReference>
<dbReference type="SUPFAM" id="SSF51569">
    <property type="entry name" value="Aldolase"/>
    <property type="match status" value="1"/>
</dbReference>
<comment type="similarity">
    <text evidence="1">Belongs to the DapA family.</text>
</comment>
<dbReference type="AlphaFoldDB" id="A0A4R3NN81"/>
<dbReference type="CDD" id="cd00408">
    <property type="entry name" value="DHDPS-like"/>
    <property type="match status" value="1"/>
</dbReference>
<dbReference type="RefSeq" id="WP_132312653.1">
    <property type="nucleotide sequence ID" value="NZ_SMAR01000022.1"/>
</dbReference>
<dbReference type="InterPro" id="IPR002220">
    <property type="entry name" value="DapA-like"/>
</dbReference>
<dbReference type="Proteomes" id="UP000295097">
    <property type="component" value="Unassembled WGS sequence"/>
</dbReference>
<evidence type="ECO:0000256" key="1">
    <source>
        <dbReference type="ARBA" id="ARBA00007592"/>
    </source>
</evidence>
<dbReference type="EMBL" id="SMAR01000022">
    <property type="protein sequence ID" value="TCT36325.1"/>
    <property type="molecule type" value="Genomic_DNA"/>
</dbReference>
<evidence type="ECO:0000313" key="3">
    <source>
        <dbReference type="EMBL" id="TCT36325.1"/>
    </source>
</evidence>
<dbReference type="SMART" id="SM01130">
    <property type="entry name" value="DHDPS"/>
    <property type="match status" value="1"/>
</dbReference>
<dbReference type="PANTHER" id="PTHR12128">
    <property type="entry name" value="DIHYDRODIPICOLINATE SYNTHASE"/>
    <property type="match status" value="1"/>
</dbReference>
<dbReference type="InterPro" id="IPR013785">
    <property type="entry name" value="Aldolase_TIM"/>
</dbReference>
<reference evidence="3 4" key="1">
    <citation type="submission" date="2019-03" db="EMBL/GenBank/DDBJ databases">
        <title>Freshwater and sediment microbial communities from various areas in North America, analyzing microbe dynamics in response to fracking.</title>
        <authorList>
            <person name="Lamendella R."/>
        </authorList>
    </citation>
    <scope>NUCLEOTIDE SEQUENCE [LARGE SCALE GENOMIC DNA]</scope>
    <source>
        <strain evidence="3 4">175.2</strain>
    </source>
</reference>
<sequence>MTKALESAHDHHTGIWPVMLTPFTENLEIDWASLENLIDWYLSAGVHGLFANCQSSEMFFLSDAESERLTRFVVDYVDGRAPVVASGHTGNAPSHQAEQLQAIAECGVDSVIMISNRLAAQDQPDAVFLENLAALTEKLPTNVGLGVYECPYPYKRLLSEEAVSWAAKSGRFTFLKDTCCNIEMLRRRAELANGSQLHIANANAQTLLESMKAGCHGYSGVMANFHPALYVWLFENWQNAPRKAEILSKFLSLAALTESMNYPACAKDFQKAIGNFASMKCRSLTTGSYFDNHFSSTVSQMIALGDWLNQTLELGLPATALQPESRVAAE</sequence>
<keyword evidence="2" id="KW-0456">Lyase</keyword>
<dbReference type="GO" id="GO:0008840">
    <property type="term" value="F:4-hydroxy-tetrahydrodipicolinate synthase activity"/>
    <property type="evidence" value="ECO:0007669"/>
    <property type="project" value="TreeGrafter"/>
</dbReference>
<evidence type="ECO:0000313" key="4">
    <source>
        <dbReference type="Proteomes" id="UP000295097"/>
    </source>
</evidence>
<dbReference type="OrthoDB" id="9796205at2"/>
<protein>
    <submittedName>
        <fullName evidence="3">4-hydroxy-tetrahydrodipicolinate synthase</fullName>
    </submittedName>
</protein>
<name>A0A4R3NN81_9HYPH</name>
<gene>
    <name evidence="3" type="ORF">EDC90_102254</name>
</gene>
<comment type="caution">
    <text evidence="3">The sequence shown here is derived from an EMBL/GenBank/DDBJ whole genome shotgun (WGS) entry which is preliminary data.</text>
</comment>